<evidence type="ECO:0000256" key="5">
    <source>
        <dbReference type="ARBA" id="ARBA00022989"/>
    </source>
</evidence>
<feature type="domain" description="ABC transmembrane type-1" evidence="8">
    <location>
        <begin position="69"/>
        <end position="261"/>
    </location>
</feature>
<dbReference type="PROSITE" id="PS50928">
    <property type="entry name" value="ABC_TM1"/>
    <property type="match status" value="1"/>
</dbReference>
<accession>A0ABW8RPP1</accession>
<feature type="transmembrane region" description="Helical" evidence="7">
    <location>
        <begin position="68"/>
        <end position="92"/>
    </location>
</feature>
<dbReference type="SUPFAM" id="SSF161098">
    <property type="entry name" value="MetI-like"/>
    <property type="match status" value="1"/>
</dbReference>
<keyword evidence="5 7" id="KW-1133">Transmembrane helix</keyword>
<comment type="caution">
    <text evidence="9">The sequence shown here is derived from an EMBL/GenBank/DDBJ whole genome shotgun (WGS) entry which is preliminary data.</text>
</comment>
<evidence type="ECO:0000256" key="3">
    <source>
        <dbReference type="ARBA" id="ARBA00022475"/>
    </source>
</evidence>
<evidence type="ECO:0000256" key="2">
    <source>
        <dbReference type="ARBA" id="ARBA00022448"/>
    </source>
</evidence>
<dbReference type="EMBL" id="JBJHQH010000024">
    <property type="protein sequence ID" value="MFK9094522.1"/>
    <property type="molecule type" value="Genomic_DNA"/>
</dbReference>
<dbReference type="Pfam" id="PF00528">
    <property type="entry name" value="BPD_transp_1"/>
    <property type="match status" value="1"/>
</dbReference>
<dbReference type="CDD" id="cd06261">
    <property type="entry name" value="TM_PBP2"/>
    <property type="match status" value="1"/>
</dbReference>
<feature type="transmembrane region" description="Helical" evidence="7">
    <location>
        <begin position="12"/>
        <end position="33"/>
    </location>
</feature>
<dbReference type="RefSeq" id="WP_406582990.1">
    <property type="nucleotide sequence ID" value="NZ_JBJHQH010000024.1"/>
</dbReference>
<name>A0ABW8RPP1_9BACI</name>
<keyword evidence="6 7" id="KW-0472">Membrane</keyword>
<dbReference type="PANTHER" id="PTHR43744:SF12">
    <property type="entry name" value="ABC TRANSPORTER PERMEASE PROTEIN MG189-RELATED"/>
    <property type="match status" value="1"/>
</dbReference>
<dbReference type="InterPro" id="IPR000515">
    <property type="entry name" value="MetI-like"/>
</dbReference>
<evidence type="ECO:0000256" key="1">
    <source>
        <dbReference type="ARBA" id="ARBA00004651"/>
    </source>
</evidence>
<dbReference type="InterPro" id="IPR035906">
    <property type="entry name" value="MetI-like_sf"/>
</dbReference>
<feature type="transmembrane region" description="Helical" evidence="7">
    <location>
        <begin position="179"/>
        <end position="201"/>
    </location>
</feature>
<evidence type="ECO:0000256" key="7">
    <source>
        <dbReference type="RuleBase" id="RU363032"/>
    </source>
</evidence>
<feature type="transmembrane region" description="Helical" evidence="7">
    <location>
        <begin position="104"/>
        <end position="128"/>
    </location>
</feature>
<organism evidence="9 10">
    <name type="scientific">Bacillus salipaludis</name>
    <dbReference type="NCBI Taxonomy" id="2547811"/>
    <lineage>
        <taxon>Bacteria</taxon>
        <taxon>Bacillati</taxon>
        <taxon>Bacillota</taxon>
        <taxon>Bacilli</taxon>
        <taxon>Bacillales</taxon>
        <taxon>Bacillaceae</taxon>
        <taxon>Bacillus</taxon>
    </lineage>
</organism>
<comment type="subcellular location">
    <subcellularLocation>
        <location evidence="1 7">Cell membrane</location>
        <topology evidence="1 7">Multi-pass membrane protein</topology>
    </subcellularLocation>
</comment>
<reference evidence="9 10" key="1">
    <citation type="submission" date="2024-11" db="EMBL/GenBank/DDBJ databases">
        <authorList>
            <person name="Lucas J.A."/>
        </authorList>
    </citation>
    <scope>NUCLEOTIDE SEQUENCE [LARGE SCALE GENOMIC DNA]</scope>
    <source>
        <strain evidence="9 10">Z 5.4</strain>
    </source>
</reference>
<evidence type="ECO:0000259" key="8">
    <source>
        <dbReference type="PROSITE" id="PS50928"/>
    </source>
</evidence>
<protein>
    <submittedName>
        <fullName evidence="9">Carbohydrate ABC transporter permease</fullName>
    </submittedName>
</protein>
<proteinExistence type="inferred from homology"/>
<dbReference type="Proteomes" id="UP001623041">
    <property type="component" value="Unassembled WGS sequence"/>
</dbReference>
<evidence type="ECO:0000256" key="6">
    <source>
        <dbReference type="ARBA" id="ARBA00023136"/>
    </source>
</evidence>
<keyword evidence="10" id="KW-1185">Reference proteome</keyword>
<keyword evidence="2 7" id="KW-0813">Transport</keyword>
<evidence type="ECO:0000256" key="4">
    <source>
        <dbReference type="ARBA" id="ARBA00022692"/>
    </source>
</evidence>
<dbReference type="PANTHER" id="PTHR43744">
    <property type="entry name" value="ABC TRANSPORTER PERMEASE PROTEIN MG189-RELATED-RELATED"/>
    <property type="match status" value="1"/>
</dbReference>
<keyword evidence="4 7" id="KW-0812">Transmembrane</keyword>
<evidence type="ECO:0000313" key="9">
    <source>
        <dbReference type="EMBL" id="MFK9094522.1"/>
    </source>
</evidence>
<keyword evidence="3" id="KW-1003">Cell membrane</keyword>
<dbReference type="Gene3D" id="1.10.3720.10">
    <property type="entry name" value="MetI-like"/>
    <property type="match status" value="1"/>
</dbReference>
<feature type="transmembrane region" description="Helical" evidence="7">
    <location>
        <begin position="238"/>
        <end position="261"/>
    </location>
</feature>
<feature type="transmembrane region" description="Helical" evidence="7">
    <location>
        <begin position="140"/>
        <end position="158"/>
    </location>
</feature>
<sequence length="276" mass="31623">MKKTPFLVVKHVCLIFISIIMVFPFLWMVISALKTKDEIWQFPPTLWPEKPMWHHFSEAWAMAPFDQYIFNSVFTASAIVFIQVINSALIAYAFTHLEFKGRNLLFSIILITYMLPTAATYVPSYVILADFHLLDTYSGLILSNAVSVFGIFLFRQAFMQVPRELVEAAKVDGARHWTIIWKIIFPTTKASFITFALISFVQNYNSYLWPTLITTSESKYLITTGLRQFFIQEGAYGIQWPLIMAASAFAVLPLLILFVFVQKWIISGISDQGLKG</sequence>
<evidence type="ECO:0000313" key="10">
    <source>
        <dbReference type="Proteomes" id="UP001623041"/>
    </source>
</evidence>
<gene>
    <name evidence="9" type="ORF">ACJEBI_24005</name>
</gene>
<comment type="similarity">
    <text evidence="7">Belongs to the binding-protein-dependent transport system permease family.</text>
</comment>